<sequence length="42" mass="4577">MAFGRSGLGAVFCFVELSYKIMVQIQYSIKDGCGQLICGKTN</sequence>
<proteinExistence type="predicted"/>
<name>H1LD70_9LACO</name>
<protein>
    <submittedName>
        <fullName evidence="1">Uncharacterized protein</fullName>
    </submittedName>
</protein>
<reference evidence="1 2" key="1">
    <citation type="submission" date="2011-09" db="EMBL/GenBank/DDBJ databases">
        <authorList>
            <person name="Weinstock G."/>
            <person name="Sodergren E."/>
            <person name="Clifton S."/>
            <person name="Fulton L."/>
            <person name="Fulton B."/>
            <person name="Courtney L."/>
            <person name="Fronick C."/>
            <person name="Harrison M."/>
            <person name="Strong C."/>
            <person name="Farmer C."/>
            <person name="Delahaunty K."/>
            <person name="Markovic C."/>
            <person name="Hall O."/>
            <person name="Minx P."/>
            <person name="Tomlinson C."/>
            <person name="Mitreva M."/>
            <person name="Hou S."/>
            <person name="Chen J."/>
            <person name="Wollam A."/>
            <person name="Pepin K.H."/>
            <person name="Johnson M."/>
            <person name="Bhonagiri V."/>
            <person name="Zhang X."/>
            <person name="Suruliraj S."/>
            <person name="Warren W."/>
            <person name="Chinwalla A."/>
            <person name="Mardis E.R."/>
            <person name="Wilson R.K."/>
        </authorList>
    </citation>
    <scope>NUCLEOTIDE SEQUENCE [LARGE SCALE GENOMIC DNA]</scope>
    <source>
        <strain evidence="1 2">F0435</strain>
    </source>
</reference>
<evidence type="ECO:0000313" key="1">
    <source>
        <dbReference type="EMBL" id="EHO53419.1"/>
    </source>
</evidence>
<comment type="caution">
    <text evidence="1">The sequence shown here is derived from an EMBL/GenBank/DDBJ whole genome shotgun (WGS) entry which is preliminary data.</text>
</comment>
<dbReference type="EMBL" id="AGRJ01000063">
    <property type="protein sequence ID" value="EHO53419.1"/>
    <property type="molecule type" value="Genomic_DNA"/>
</dbReference>
<dbReference type="Proteomes" id="UP000005025">
    <property type="component" value="Unassembled WGS sequence"/>
</dbReference>
<dbReference type="HOGENOM" id="CLU_3253224_0_0_9"/>
<gene>
    <name evidence="1" type="ORF">HMPREF9104_00534</name>
</gene>
<dbReference type="STRING" id="797516.HMPREF9104_00534"/>
<dbReference type="AlphaFoldDB" id="H1LD70"/>
<organism evidence="1 2">
    <name type="scientific">Lentilactobacillus kisonensis F0435</name>
    <dbReference type="NCBI Taxonomy" id="797516"/>
    <lineage>
        <taxon>Bacteria</taxon>
        <taxon>Bacillati</taxon>
        <taxon>Bacillota</taxon>
        <taxon>Bacilli</taxon>
        <taxon>Lactobacillales</taxon>
        <taxon>Lactobacillaceae</taxon>
        <taxon>Lentilactobacillus</taxon>
    </lineage>
</organism>
<accession>H1LD70</accession>
<evidence type="ECO:0000313" key="2">
    <source>
        <dbReference type="Proteomes" id="UP000005025"/>
    </source>
</evidence>